<keyword evidence="2" id="KW-0560">Oxidoreductase</keyword>
<dbReference type="InterPro" id="IPR007138">
    <property type="entry name" value="ABM_dom"/>
</dbReference>
<keyword evidence="2" id="KW-0503">Monooxygenase</keyword>
<feature type="domain" description="ABM" evidence="1">
    <location>
        <begin position="5"/>
        <end position="99"/>
    </location>
</feature>
<accession>A7DWI2</accession>
<dbReference type="InterPro" id="IPR011008">
    <property type="entry name" value="Dimeric_a/b-barrel"/>
</dbReference>
<dbReference type="Gene3D" id="3.30.70.100">
    <property type="match status" value="1"/>
</dbReference>
<reference evidence="2" key="1">
    <citation type="journal article" date="2010" name="Gene">
        <title>Isolation of the lysolipin gene cluster of Streptomyces tendae Tu 4042.</title>
        <authorList>
            <person name="Lopez P."/>
            <person name="Hornung A."/>
            <person name="Welzel K."/>
            <person name="Unsin C."/>
            <person name="Wohlleben W."/>
            <person name="Weber T."/>
            <person name="Pelzer S."/>
        </authorList>
    </citation>
    <scope>NUCLEOTIDE SEQUENCE</scope>
    <source>
        <strain evidence="2">Tu 4042</strain>
    </source>
</reference>
<proteinExistence type="predicted"/>
<name>A7DWI2_STRTE</name>
<dbReference type="EMBL" id="AM492533">
    <property type="protein sequence ID" value="CAM34338.1"/>
    <property type="molecule type" value="Genomic_DNA"/>
</dbReference>
<dbReference type="GO" id="GO:0004497">
    <property type="term" value="F:monooxygenase activity"/>
    <property type="evidence" value="ECO:0007669"/>
    <property type="project" value="UniProtKB-KW"/>
</dbReference>
<dbReference type="AlphaFoldDB" id="A7DWI2"/>
<evidence type="ECO:0000259" key="1">
    <source>
        <dbReference type="PROSITE" id="PS51725"/>
    </source>
</evidence>
<protein>
    <submittedName>
        <fullName evidence="2">Putative monooxygenase</fullName>
    </submittedName>
</protein>
<evidence type="ECO:0000313" key="2">
    <source>
        <dbReference type="EMBL" id="CAM34338.1"/>
    </source>
</evidence>
<sequence length="103" mass="11575">MSREVRVLIRHVARDATDAAAIEAAYRQVSKELAVVDGMLGNELLGAVTAPGEFLVLSRWRDLEAFRTWESGARHRDSTSPLRPYRDLRGGRPFEIYEVAAAY</sequence>
<dbReference type="SUPFAM" id="SSF54909">
    <property type="entry name" value="Dimeric alpha+beta barrel"/>
    <property type="match status" value="1"/>
</dbReference>
<dbReference type="Pfam" id="PF03992">
    <property type="entry name" value="ABM"/>
    <property type="match status" value="1"/>
</dbReference>
<dbReference type="PROSITE" id="PS51725">
    <property type="entry name" value="ABM"/>
    <property type="match status" value="1"/>
</dbReference>
<gene>
    <name evidence="2" type="primary">llpOII</name>
</gene>
<organism evidence="2">
    <name type="scientific">Streptomyces tendae</name>
    <dbReference type="NCBI Taxonomy" id="1932"/>
    <lineage>
        <taxon>Bacteria</taxon>
        <taxon>Bacillati</taxon>
        <taxon>Actinomycetota</taxon>
        <taxon>Actinomycetes</taxon>
        <taxon>Kitasatosporales</taxon>
        <taxon>Streptomycetaceae</taxon>
        <taxon>Streptomyces</taxon>
    </lineage>
</organism>